<gene>
    <name evidence="2" type="ORF">G3M99_15125</name>
</gene>
<evidence type="ECO:0008006" key="4">
    <source>
        <dbReference type="Google" id="ProtNLM"/>
    </source>
</evidence>
<evidence type="ECO:0000313" key="2">
    <source>
        <dbReference type="EMBL" id="NEU06157.1"/>
    </source>
</evidence>
<evidence type="ECO:0000313" key="3">
    <source>
        <dbReference type="Proteomes" id="UP000481872"/>
    </source>
</evidence>
<dbReference type="AlphaFoldDB" id="A0A6M0H6K1"/>
<accession>A0A6M0H6K1</accession>
<dbReference type="PROSITE" id="PS51257">
    <property type="entry name" value="PROKAR_LIPOPROTEIN"/>
    <property type="match status" value="1"/>
</dbReference>
<dbReference type="EMBL" id="JAAGPU010000035">
    <property type="protein sequence ID" value="NEU06157.1"/>
    <property type="molecule type" value="Genomic_DNA"/>
</dbReference>
<name>A0A6M0H6K1_9CLOT</name>
<keyword evidence="1" id="KW-1133">Transmembrane helix</keyword>
<sequence length="236" mass="27476">MKKNKFLILVYITISMMLVGCGKINLTTITEINKDGSGYVMGKMKYDSISGKVLNPILEKNIRGEEEGFKIKKYEEDNMEVIEYKYSLYDFKTVSKEDLTKYISIHKSIKPGILKNRVYLDIKVNKDILKEIISHATDKQYKVITPSLINFIKDINYENQMKVPGKIVESNAMTIDNDVAKWNYKLNEIKSGTTMSIVYVQNQFLYVILLYVFVLGVLMALVCYKFIRKHNKQRIY</sequence>
<comment type="caution">
    <text evidence="2">The sequence shown here is derived from an EMBL/GenBank/DDBJ whole genome shotgun (WGS) entry which is preliminary data.</text>
</comment>
<feature type="transmembrane region" description="Helical" evidence="1">
    <location>
        <begin position="204"/>
        <end position="227"/>
    </location>
</feature>
<keyword evidence="1" id="KW-0812">Transmembrane</keyword>
<evidence type="ECO:0000256" key="1">
    <source>
        <dbReference type="SAM" id="Phobius"/>
    </source>
</evidence>
<reference evidence="2 3" key="1">
    <citation type="submission" date="2020-02" db="EMBL/GenBank/DDBJ databases">
        <title>Genome assembly of a novel Clostridium senegalense strain.</title>
        <authorList>
            <person name="Gupta T.B."/>
            <person name="Jauregui R."/>
            <person name="Maclean P."/>
            <person name="Nawarathana A."/>
            <person name="Brightwell G."/>
        </authorList>
    </citation>
    <scope>NUCLEOTIDE SEQUENCE [LARGE SCALE GENOMIC DNA]</scope>
    <source>
        <strain evidence="2 3">AGRFS4</strain>
    </source>
</reference>
<organism evidence="2 3">
    <name type="scientific">Clostridium senegalense</name>
    <dbReference type="NCBI Taxonomy" id="1465809"/>
    <lineage>
        <taxon>Bacteria</taxon>
        <taxon>Bacillati</taxon>
        <taxon>Bacillota</taxon>
        <taxon>Clostridia</taxon>
        <taxon>Eubacteriales</taxon>
        <taxon>Clostridiaceae</taxon>
        <taxon>Clostridium</taxon>
    </lineage>
</organism>
<keyword evidence="3" id="KW-1185">Reference proteome</keyword>
<keyword evidence="1" id="KW-0472">Membrane</keyword>
<proteinExistence type="predicted"/>
<dbReference type="RefSeq" id="WP_061996017.1">
    <property type="nucleotide sequence ID" value="NZ_JAAGPU010000035.1"/>
</dbReference>
<protein>
    <recommendedName>
        <fullName evidence="4">DUF3153 domain-containing protein</fullName>
    </recommendedName>
</protein>
<dbReference type="Proteomes" id="UP000481872">
    <property type="component" value="Unassembled WGS sequence"/>
</dbReference>